<feature type="binding site" description="proximal binding residue" evidence="4">
    <location>
        <position position="452"/>
    </location>
    <ligand>
        <name>heme b</name>
        <dbReference type="ChEBI" id="CHEBI:60344"/>
    </ligand>
    <ligandPart>
        <name>Fe</name>
        <dbReference type="ChEBI" id="CHEBI:18248"/>
    </ligandPart>
</feature>
<keyword evidence="3 4" id="KW-0408">Iron</keyword>
<dbReference type="Gene3D" id="1.20.58.480">
    <property type="match status" value="1"/>
</dbReference>
<evidence type="ECO:0000256" key="3">
    <source>
        <dbReference type="ARBA" id="ARBA00023004"/>
    </source>
</evidence>
<protein>
    <recommendedName>
        <fullName evidence="8">Indoleamine 2,3-dioxygenase family protein</fullName>
    </recommendedName>
</protein>
<feature type="compositionally biased region" description="Basic and acidic residues" evidence="5">
    <location>
        <begin position="555"/>
        <end position="566"/>
    </location>
</feature>
<dbReference type="SUPFAM" id="SSF140959">
    <property type="entry name" value="Indolic compounds 2,3-dioxygenase-like"/>
    <property type="match status" value="1"/>
</dbReference>
<reference evidence="7" key="1">
    <citation type="journal article" date="2013" name="Genome Announc.">
        <title>Genome sequence of the basidiomycetous yeast Pseudozyma antarctica T-34, a producer of the glycolipid biosurfactants mannosylerythritol lipids.</title>
        <authorList>
            <person name="Morita T."/>
            <person name="Koike H."/>
            <person name="Koyama Y."/>
            <person name="Hagiwara H."/>
            <person name="Ito E."/>
            <person name="Fukuoka T."/>
            <person name="Imura T."/>
            <person name="Machida M."/>
            <person name="Kitamoto D."/>
        </authorList>
    </citation>
    <scope>NUCLEOTIDE SEQUENCE [LARGE SCALE GENOMIC DNA]</scope>
    <source>
        <strain evidence="7">T-34</strain>
    </source>
</reference>
<name>M9MFC9_PSEA3</name>
<dbReference type="GO" id="GO:0020037">
    <property type="term" value="F:heme binding"/>
    <property type="evidence" value="ECO:0007669"/>
    <property type="project" value="InterPro"/>
</dbReference>
<dbReference type="PANTHER" id="PTHR28657:SF3">
    <property type="entry name" value="INDOLEAMINE 2,3-DIOXYGENASE"/>
    <property type="match status" value="1"/>
</dbReference>
<dbReference type="STRING" id="1151754.M9MFC9"/>
<organism evidence="6 7">
    <name type="scientific">Pseudozyma antarctica (strain T-34)</name>
    <name type="common">Yeast</name>
    <name type="synonym">Candida antarctica</name>
    <dbReference type="NCBI Taxonomy" id="1151754"/>
    <lineage>
        <taxon>Eukaryota</taxon>
        <taxon>Fungi</taxon>
        <taxon>Dikarya</taxon>
        <taxon>Basidiomycota</taxon>
        <taxon>Ustilaginomycotina</taxon>
        <taxon>Ustilaginomycetes</taxon>
        <taxon>Ustilaginales</taxon>
        <taxon>Ustilaginaceae</taxon>
        <taxon>Moesziomyces</taxon>
    </lineage>
</organism>
<evidence type="ECO:0008006" key="8">
    <source>
        <dbReference type="Google" id="ProtNLM"/>
    </source>
</evidence>
<dbReference type="AlphaFoldDB" id="M9MFC9"/>
<comment type="similarity">
    <text evidence="1">Belongs to the indoleamine 2,3-dioxygenase family.</text>
</comment>
<keyword evidence="2 4" id="KW-0479">Metal-binding</keyword>
<dbReference type="Proteomes" id="UP000011976">
    <property type="component" value="Unassembled WGS sequence"/>
</dbReference>
<dbReference type="InterPro" id="IPR037217">
    <property type="entry name" value="Trp/Indoleamine_2_3_dOase-like"/>
</dbReference>
<evidence type="ECO:0000256" key="5">
    <source>
        <dbReference type="SAM" id="MobiDB-lite"/>
    </source>
</evidence>
<keyword evidence="4" id="KW-0349">Heme</keyword>
<proteinExistence type="inferred from homology"/>
<evidence type="ECO:0000313" key="6">
    <source>
        <dbReference type="EMBL" id="GAC74227.1"/>
    </source>
</evidence>
<evidence type="ECO:0000256" key="2">
    <source>
        <dbReference type="ARBA" id="ARBA00022723"/>
    </source>
</evidence>
<dbReference type="GO" id="GO:0046872">
    <property type="term" value="F:metal ion binding"/>
    <property type="evidence" value="ECO:0007669"/>
    <property type="project" value="UniProtKB-KW"/>
</dbReference>
<dbReference type="OrthoDB" id="10262710at2759"/>
<dbReference type="GO" id="GO:0019441">
    <property type="term" value="P:L-tryptophan catabolic process to kynurenine"/>
    <property type="evidence" value="ECO:0007669"/>
    <property type="project" value="InterPro"/>
</dbReference>
<feature type="region of interest" description="Disordered" evidence="5">
    <location>
        <begin position="555"/>
        <end position="586"/>
    </location>
</feature>
<dbReference type="PANTHER" id="PTHR28657">
    <property type="entry name" value="INDOLEAMINE 2,3-DIOXYGENASE"/>
    <property type="match status" value="1"/>
</dbReference>
<evidence type="ECO:0000256" key="4">
    <source>
        <dbReference type="PIRSR" id="PIRSR600898-1"/>
    </source>
</evidence>
<dbReference type="Pfam" id="PF01231">
    <property type="entry name" value="IDO"/>
    <property type="match status" value="1"/>
</dbReference>
<gene>
    <name evidence="6" type="ORF">PANT_10c00063</name>
</gene>
<sequence length="586" mass="64359">MIPAMRSRTLRQAASAAGPRANLAQLGGVGRRTFAQVSDAAAVPGKSGSAADVEPYLLEELPAVQAGDKDAISKLPPFVISRERGFLPREDPMAKMPEAFAGLSSLLDRMTIHQPADANGHRATGLLGTGDFGAAVLDELKPDGKEAKAVEAAIESGNSHLLAALFRDYCFATSAYLLEPVDRAYRETGFYTQGRNVLPAQLAVPLKKLADKLGHFPYMEYASSYALVNYLCKDPNYKGAAGKYSFDNMELIRSFEDASGSERGFILVHVEMVSYTGKLVSATEDALRACAAKDVAAFEDAFERLLVTYRQINESMETMWARSLPADYLKYRSFIFGTGPKKMNAMFPEGVVYEGVSEEPQFYRGESGANDSIVPTGDNLLEITAHMPNNDLTKTLRDFRSYRPKNQREFLQHLEARATLAGVRGFAMSSSPRAKALYVLLVDQIREFRNRHWMFTKSYIIQRTTYDIATGGSPILQYLPNNLATVLKVLEESFEELTAADRQALGNEAAKKQGQRISNVELLENVTAAGKRAGAQRRMLEREVAELLAEKEKRIQSLGGDQERGRGMLGEPKSMKRGAVGCDGVG</sequence>
<dbReference type="EMBL" id="DF196776">
    <property type="protein sequence ID" value="GAC74227.1"/>
    <property type="molecule type" value="Genomic_DNA"/>
</dbReference>
<dbReference type="InterPro" id="IPR000898">
    <property type="entry name" value="Indolamine_dOase"/>
</dbReference>
<dbReference type="FunFam" id="1.20.58.480:FF:000005">
    <property type="entry name" value="Indoleamine 2,3-dioxygenase family protein"/>
    <property type="match status" value="1"/>
</dbReference>
<evidence type="ECO:0000313" key="7">
    <source>
        <dbReference type="Proteomes" id="UP000011976"/>
    </source>
</evidence>
<accession>M9MFC9</accession>
<dbReference type="GO" id="GO:0016702">
    <property type="term" value="F:oxidoreductase activity, acting on single donors with incorporation of molecular oxygen, incorporation of two atoms of oxygen"/>
    <property type="evidence" value="ECO:0007669"/>
    <property type="project" value="UniProtKB-ARBA"/>
</dbReference>
<evidence type="ECO:0000256" key="1">
    <source>
        <dbReference type="ARBA" id="ARBA00007119"/>
    </source>
</evidence>